<reference evidence="2 3" key="1">
    <citation type="submission" date="2017-09" db="EMBL/GenBank/DDBJ databases">
        <authorList>
            <person name="Ehlers B."/>
            <person name="Leendertz F.H."/>
        </authorList>
    </citation>
    <scope>NUCLEOTIDE SEQUENCE [LARGE SCALE GENOMIC DNA]</scope>
    <source>
        <strain evidence="2 3">DSM 46844</strain>
    </source>
</reference>
<keyword evidence="2" id="KW-0378">Hydrolase</keyword>
<evidence type="ECO:0000313" key="2">
    <source>
        <dbReference type="EMBL" id="SNX96307.1"/>
    </source>
</evidence>
<evidence type="ECO:0000259" key="1">
    <source>
        <dbReference type="Pfam" id="PF03633"/>
    </source>
</evidence>
<proteinExistence type="predicted"/>
<name>A0A285EBF8_9ACTN</name>
<feature type="domain" description="Glycoside hydrolase family 65 C-terminal" evidence="1">
    <location>
        <begin position="2"/>
        <end position="44"/>
    </location>
</feature>
<dbReference type="InterPro" id="IPR005194">
    <property type="entry name" value="Glyco_hydro_65_C"/>
</dbReference>
<organism evidence="2 3">
    <name type="scientific">Geodermatophilus sabuli</name>
    <dbReference type="NCBI Taxonomy" id="1564158"/>
    <lineage>
        <taxon>Bacteria</taxon>
        <taxon>Bacillati</taxon>
        <taxon>Actinomycetota</taxon>
        <taxon>Actinomycetes</taxon>
        <taxon>Geodermatophilales</taxon>
        <taxon>Geodermatophilaceae</taxon>
        <taxon>Geodermatophilus</taxon>
    </lineage>
</organism>
<evidence type="ECO:0000313" key="3">
    <source>
        <dbReference type="Proteomes" id="UP000219514"/>
    </source>
</evidence>
<dbReference type="Proteomes" id="UP000219514">
    <property type="component" value="Unassembled WGS sequence"/>
</dbReference>
<gene>
    <name evidence="2" type="ORF">SAMN06893097_10421</name>
</gene>
<accession>A0A285EBF8</accession>
<dbReference type="Pfam" id="PF03633">
    <property type="entry name" value="Glyco_hydro_65C"/>
    <property type="match status" value="1"/>
</dbReference>
<dbReference type="GO" id="GO:0016787">
    <property type="term" value="F:hydrolase activity"/>
    <property type="evidence" value="ECO:0007669"/>
    <property type="project" value="UniProtKB-KW"/>
</dbReference>
<keyword evidence="3" id="KW-1185">Reference proteome</keyword>
<dbReference type="AlphaFoldDB" id="A0A285EBF8"/>
<sequence>MRFRVRYRGHREVEATIAHDSLTIGSSGQTATQLPLRVRDAEYRFDPGGVLEVPLHHIRS</sequence>
<protein>
    <submittedName>
        <fullName evidence="2">Glycosyl hydrolase family 65, C-terminal domain</fullName>
    </submittedName>
</protein>
<dbReference type="EMBL" id="OBDO01000004">
    <property type="protein sequence ID" value="SNX96307.1"/>
    <property type="molecule type" value="Genomic_DNA"/>
</dbReference>